<dbReference type="InterPro" id="IPR045860">
    <property type="entry name" value="Snake_toxin-like_sf"/>
</dbReference>
<keyword evidence="10" id="KW-1185">Reference proteome</keyword>
<gene>
    <name evidence="9" type="ORF">PUN28_016017</name>
</gene>
<evidence type="ECO:0000313" key="9">
    <source>
        <dbReference type="EMBL" id="KAL0106004.1"/>
    </source>
</evidence>
<dbReference type="InterPro" id="IPR029485">
    <property type="entry name" value="CAT_C"/>
</dbReference>
<dbReference type="EMBL" id="JADYXP020000018">
    <property type="protein sequence ID" value="KAL0106004.1"/>
    <property type="molecule type" value="Genomic_DNA"/>
</dbReference>
<dbReference type="GO" id="GO:0000064">
    <property type="term" value="F:L-ornithine transmembrane transporter activity"/>
    <property type="evidence" value="ECO:0007669"/>
    <property type="project" value="TreeGrafter"/>
</dbReference>
<feature type="transmembrane region" description="Helical" evidence="6">
    <location>
        <begin position="449"/>
        <end position="477"/>
    </location>
</feature>
<evidence type="ECO:0000256" key="1">
    <source>
        <dbReference type="ARBA" id="ARBA00004141"/>
    </source>
</evidence>
<feature type="transmembrane region" description="Helical" evidence="6">
    <location>
        <begin position="181"/>
        <end position="205"/>
    </location>
</feature>
<feature type="transmembrane region" description="Helical" evidence="6">
    <location>
        <begin position="402"/>
        <end position="429"/>
    </location>
</feature>
<keyword evidence="7" id="KW-0732">Signal</keyword>
<evidence type="ECO:0000313" key="10">
    <source>
        <dbReference type="Proteomes" id="UP001430953"/>
    </source>
</evidence>
<dbReference type="PANTHER" id="PTHR43243">
    <property type="entry name" value="INNER MEMBRANE TRANSPORTER YGJI-RELATED"/>
    <property type="match status" value="1"/>
</dbReference>
<dbReference type="GO" id="GO:0097638">
    <property type="term" value="P:L-arginine import across plasma membrane"/>
    <property type="evidence" value="ECO:0007669"/>
    <property type="project" value="TreeGrafter"/>
</dbReference>
<comment type="subcellular location">
    <subcellularLocation>
        <location evidence="1">Membrane</location>
        <topology evidence="1">Multi-pass membrane protein</topology>
    </subcellularLocation>
</comment>
<feature type="chain" id="PRO_5043979917" description="Cationic amino acid transporter C-terminal domain-containing protein" evidence="7">
    <location>
        <begin position="23"/>
        <end position="726"/>
    </location>
</feature>
<reference evidence="9 10" key="1">
    <citation type="submission" date="2023-03" db="EMBL/GenBank/DDBJ databases">
        <title>High recombination rates correlate with genetic variation in Cardiocondyla obscurior ants.</title>
        <authorList>
            <person name="Errbii M."/>
        </authorList>
    </citation>
    <scope>NUCLEOTIDE SEQUENCE [LARGE SCALE GENOMIC DNA]</scope>
    <source>
        <strain evidence="9">Alpha-2009</strain>
        <tissue evidence="9">Whole body</tissue>
    </source>
</reference>
<feature type="transmembrane region" description="Helical" evidence="6">
    <location>
        <begin position="281"/>
        <end position="302"/>
    </location>
</feature>
<feature type="transmembrane region" description="Helical" evidence="6">
    <location>
        <begin position="523"/>
        <end position="544"/>
    </location>
</feature>
<dbReference type="Proteomes" id="UP001430953">
    <property type="component" value="Unassembled WGS sequence"/>
</dbReference>
<feature type="transmembrane region" description="Helical" evidence="6">
    <location>
        <begin position="582"/>
        <end position="605"/>
    </location>
</feature>
<feature type="signal peptide" evidence="7">
    <location>
        <begin position="1"/>
        <end position="22"/>
    </location>
</feature>
<dbReference type="InterPro" id="IPR002293">
    <property type="entry name" value="AA/rel_permease1"/>
</dbReference>
<keyword evidence="3 6" id="KW-1133">Transmembrane helix</keyword>
<proteinExistence type="predicted"/>
<comment type="caution">
    <text evidence="9">The sequence shown here is derived from an EMBL/GenBank/DDBJ whole genome shotgun (WGS) entry which is preliminary data.</text>
</comment>
<feature type="transmembrane region" description="Helical" evidence="6">
    <location>
        <begin position="498"/>
        <end position="517"/>
    </location>
</feature>
<dbReference type="PANTHER" id="PTHR43243:SF103">
    <property type="entry name" value="LOW AFFINITY CATIONIC AMINO ACID TRANSPORTER 2-LIKE PROTEIN"/>
    <property type="match status" value="1"/>
</dbReference>
<evidence type="ECO:0000256" key="6">
    <source>
        <dbReference type="SAM" id="Phobius"/>
    </source>
</evidence>
<evidence type="ECO:0000256" key="2">
    <source>
        <dbReference type="ARBA" id="ARBA00022692"/>
    </source>
</evidence>
<evidence type="ECO:0000256" key="4">
    <source>
        <dbReference type="ARBA" id="ARBA00023136"/>
    </source>
</evidence>
<keyword evidence="4 6" id="KW-0472">Membrane</keyword>
<evidence type="ECO:0000259" key="8">
    <source>
        <dbReference type="Pfam" id="PF13906"/>
    </source>
</evidence>
<feature type="transmembrane region" description="Helical" evidence="6">
    <location>
        <begin position="676"/>
        <end position="697"/>
    </location>
</feature>
<protein>
    <recommendedName>
        <fullName evidence="8">Cationic amino acid transporter C-terminal domain-containing protein</fullName>
    </recommendedName>
</protein>
<evidence type="ECO:0000256" key="5">
    <source>
        <dbReference type="SAM" id="MobiDB-lite"/>
    </source>
</evidence>
<organism evidence="9 10">
    <name type="scientific">Cardiocondyla obscurior</name>
    <dbReference type="NCBI Taxonomy" id="286306"/>
    <lineage>
        <taxon>Eukaryota</taxon>
        <taxon>Metazoa</taxon>
        <taxon>Ecdysozoa</taxon>
        <taxon>Arthropoda</taxon>
        <taxon>Hexapoda</taxon>
        <taxon>Insecta</taxon>
        <taxon>Pterygota</taxon>
        <taxon>Neoptera</taxon>
        <taxon>Endopterygota</taxon>
        <taxon>Hymenoptera</taxon>
        <taxon>Apocrita</taxon>
        <taxon>Aculeata</taxon>
        <taxon>Formicoidea</taxon>
        <taxon>Formicidae</taxon>
        <taxon>Myrmicinae</taxon>
        <taxon>Cardiocondyla</taxon>
    </lineage>
</organism>
<feature type="transmembrane region" description="Helical" evidence="6">
    <location>
        <begin position="217"/>
        <end position="235"/>
    </location>
</feature>
<feature type="domain" description="Cationic amino acid transporter C-terminal" evidence="8">
    <location>
        <begin position="649"/>
        <end position="699"/>
    </location>
</feature>
<dbReference type="Pfam" id="PF13906">
    <property type="entry name" value="AA_permease_C"/>
    <property type="match status" value="1"/>
</dbReference>
<keyword evidence="2 6" id="KW-0812">Transmembrane</keyword>
<dbReference type="FunFam" id="1.20.1740.10:FF:000010">
    <property type="entry name" value="probable cationic amino acid transporter"/>
    <property type="match status" value="1"/>
</dbReference>
<feature type="transmembrane region" description="Helical" evidence="6">
    <location>
        <begin position="651"/>
        <end position="670"/>
    </location>
</feature>
<feature type="region of interest" description="Disordered" evidence="5">
    <location>
        <begin position="707"/>
        <end position="726"/>
    </location>
</feature>
<feature type="transmembrane region" description="Helical" evidence="6">
    <location>
        <begin position="617"/>
        <end position="639"/>
    </location>
</feature>
<dbReference type="CDD" id="cd23599">
    <property type="entry name" value="TFP_LU_ECD_Cold"/>
    <property type="match status" value="1"/>
</dbReference>
<name>A0AAW2EUA9_9HYME</name>
<feature type="transmembrane region" description="Helical" evidence="6">
    <location>
        <begin position="308"/>
        <end position="329"/>
    </location>
</feature>
<dbReference type="GO" id="GO:0015189">
    <property type="term" value="F:L-lysine transmembrane transporter activity"/>
    <property type="evidence" value="ECO:0007669"/>
    <property type="project" value="TreeGrafter"/>
</dbReference>
<dbReference type="Pfam" id="PF13520">
    <property type="entry name" value="AA_permease_2"/>
    <property type="match status" value="1"/>
</dbReference>
<dbReference type="GO" id="GO:0061459">
    <property type="term" value="F:L-arginine transmembrane transporter activity"/>
    <property type="evidence" value="ECO:0007669"/>
    <property type="project" value="TreeGrafter"/>
</dbReference>
<dbReference type="SUPFAM" id="SSF57302">
    <property type="entry name" value="Snake toxin-like"/>
    <property type="match status" value="1"/>
</dbReference>
<dbReference type="Gene3D" id="1.20.1740.10">
    <property type="entry name" value="Amino acid/polyamine transporter I"/>
    <property type="match status" value="1"/>
</dbReference>
<dbReference type="GO" id="GO:0005886">
    <property type="term" value="C:plasma membrane"/>
    <property type="evidence" value="ECO:0007669"/>
    <property type="project" value="TreeGrafter"/>
</dbReference>
<evidence type="ECO:0000256" key="3">
    <source>
        <dbReference type="ARBA" id="ARBA00022989"/>
    </source>
</evidence>
<accession>A0AAW2EUA9</accession>
<dbReference type="AlphaFoldDB" id="A0AAW2EUA9"/>
<sequence length="726" mass="80391">MSNFTMWHFALIVTCCASLGHALECYVCTDQEGNRDKCLNTIKTCEQGQDVCLTEIKWGSTPYWSQGAKKQFYVSKTCATKRECERLQRNNMPDCTHIWYQDWKCSSCCQGDRCNYYVILHKMKWKLRSLYEAFSRRKVVDCTEESTLARVLSTLDLTALGIGSTLGVGVYVLAGSVAKCYAGPAVTISFAIAAIASMFAGLCYAEFGARVPRAGSAYIYSYVTMGEFVAFLMGWTLILEYVIGSASVVRALSTYVDVLFDDKMKKFFESVMPMKVDNLSSYPDFFALGVTLAFSVALAFGAKESSMVNNIFTLVNLSVVLFVIIAGSLKADFDNWKTEPTCGECEDCSVCEECKSGDGGFMPYGISGIITGAATCFYGFIGFDCVATTGEEARNPQRSIPIAIVVSLTIVFFAYFGVSTVLTTVLPFYEQNAKSPFPHMFDVIGWDWAKWFVTVGAISGLCASLLGSMFPLPRVIYAMASDGLVFRWMGNISSRFQTPIMGTLSAGLLTGILATIFELEPLVNMMSICTLLTYSIVASCVLILRYEESKAYEKKGDHNPRTFIFIAKQLIRANKLNHSTKLTSQIVTALVCCYVVFCICMAVLLTSYMTEISAGKASFIALLVILAIALATTLGFIYFQPVSDTKLSFSVPLVPFLPGLSILINIYLMFTLDKNTWIRFAVWMAIGLTIYFFYGMWHSNIRQKKSLTSSTDNDKDKDSNTFDSTS</sequence>
<evidence type="ECO:0000256" key="7">
    <source>
        <dbReference type="SAM" id="SignalP"/>
    </source>
</evidence>